<dbReference type="OrthoDB" id="9789168at2"/>
<sequence>MQYASAAESSNGSYYVERKSYGTSLETEPPKYVKQLNKTWLKEVSGLEDANWLDIGLDHRIRYEHRDNDFRRAKDVIDDPILLRTRAYVGIKDILDPLRFAVELGDARRNHSQFSREYDTRDVNQSEVVQAYLELFFKETPLGKDDLGNNRPISIKVGRQALEQGDKRLVARNGYRNTTNNFEGVRAIIGQQSNDWQLETFAFKPVQRFTVQADEDNDAQHFYGALGNWRRWSDVINLQPYYYLLKQDGDKVKYDLNGRDETSATRRIDRTIHTAGLRAYGVLGKTGWDYDTNYVKQWGEQDTSLTNKTKIDHDAYAYNAEVGYTFDQSWKPRLSGFYGVATGDKNATDKKNQRFERLFGFARPWSNSDTMEMSNIRATKLRVEFDPKVSFIKNLKIDAGYNWYRLESDTDSWGPATLRDTKGLSGSDIGEEFDITARFPINSQIYTSIGYAHFMAGNFTKNATQIASNKNDPTRRDDSDYLYVQFEISAF</sequence>
<organism evidence="2 3">
    <name type="scientific">Methylotenera oryzisoli</name>
    <dbReference type="NCBI Taxonomy" id="2080758"/>
    <lineage>
        <taxon>Bacteria</taxon>
        <taxon>Pseudomonadati</taxon>
        <taxon>Pseudomonadota</taxon>
        <taxon>Betaproteobacteria</taxon>
        <taxon>Nitrosomonadales</taxon>
        <taxon>Methylophilaceae</taxon>
        <taxon>Methylotenera</taxon>
    </lineage>
</organism>
<reference evidence="2 3" key="1">
    <citation type="submission" date="2018-02" db="EMBL/GenBank/DDBJ databases">
        <title>A novel lanthanide dependent methylotroph, Methylotenera sp. La3113.</title>
        <authorList>
            <person name="Lv H."/>
            <person name="Tani A."/>
        </authorList>
    </citation>
    <scope>NUCLEOTIDE SEQUENCE [LARGE SCALE GENOMIC DNA]</scope>
    <source>
        <strain evidence="2 3">La3113</strain>
    </source>
</reference>
<comment type="caution">
    <text evidence="2">The sequence shown here is derived from an EMBL/GenBank/DDBJ whole genome shotgun (WGS) entry which is preliminary data.</text>
</comment>
<dbReference type="AlphaFoldDB" id="A0A4Y9VPI2"/>
<accession>A0A4Y9VPI2</accession>
<evidence type="ECO:0000313" key="2">
    <source>
        <dbReference type="EMBL" id="TFW70191.1"/>
    </source>
</evidence>
<keyword evidence="3" id="KW-1185">Reference proteome</keyword>
<feature type="domain" description="Alginate export" evidence="1">
    <location>
        <begin position="52"/>
        <end position="469"/>
    </location>
</feature>
<evidence type="ECO:0000259" key="1">
    <source>
        <dbReference type="Pfam" id="PF13372"/>
    </source>
</evidence>
<name>A0A4Y9VPI2_9PROT</name>
<dbReference type="Proteomes" id="UP000297706">
    <property type="component" value="Unassembled WGS sequence"/>
</dbReference>
<dbReference type="InterPro" id="IPR025388">
    <property type="entry name" value="Alginate_export_dom"/>
</dbReference>
<dbReference type="Pfam" id="PF13372">
    <property type="entry name" value="Alginate_exp"/>
    <property type="match status" value="1"/>
</dbReference>
<evidence type="ECO:0000313" key="3">
    <source>
        <dbReference type="Proteomes" id="UP000297706"/>
    </source>
</evidence>
<dbReference type="InterPro" id="IPR053728">
    <property type="entry name" value="Alginate_Permeability_Chnl"/>
</dbReference>
<protein>
    <submittedName>
        <fullName evidence="2">Alginate export family protein</fullName>
    </submittedName>
</protein>
<dbReference type="Gene3D" id="2.40.160.100">
    <property type="match status" value="1"/>
</dbReference>
<gene>
    <name evidence="2" type="ORF">C3Y98_11665</name>
</gene>
<proteinExistence type="predicted"/>
<dbReference type="EMBL" id="PQVH01000014">
    <property type="protein sequence ID" value="TFW70191.1"/>
    <property type="molecule type" value="Genomic_DNA"/>
</dbReference>